<evidence type="ECO:0000259" key="7">
    <source>
        <dbReference type="Pfam" id="PF00361"/>
    </source>
</evidence>
<feature type="transmembrane region" description="Helical" evidence="5">
    <location>
        <begin position="126"/>
        <end position="146"/>
    </location>
</feature>
<evidence type="ECO:0000256" key="5">
    <source>
        <dbReference type="HAMAP-Rule" id="MF_00445"/>
    </source>
</evidence>
<dbReference type="EMBL" id="LR794158">
    <property type="protein sequence ID" value="CAB3976521.1"/>
    <property type="molecule type" value="Genomic_DNA"/>
</dbReference>
<accession>A0A6J5JY53</accession>
<protein>
    <recommendedName>
        <fullName evidence="5">NADH-quinone oxidoreductase subunit N</fullName>
        <ecNumber evidence="5">7.1.1.-</ecNumber>
    </recommendedName>
    <alternativeName>
        <fullName evidence="5">NADH dehydrogenase I subunit N</fullName>
    </alternativeName>
    <alternativeName>
        <fullName evidence="5">NDH-1 subunit N</fullName>
    </alternativeName>
</protein>
<dbReference type="Pfam" id="PF00361">
    <property type="entry name" value="Proton_antipo_M"/>
    <property type="match status" value="1"/>
</dbReference>
<evidence type="ECO:0000256" key="4">
    <source>
        <dbReference type="ARBA" id="ARBA00023136"/>
    </source>
</evidence>
<dbReference type="GO" id="GO:0005886">
    <property type="term" value="C:plasma membrane"/>
    <property type="evidence" value="ECO:0007669"/>
    <property type="project" value="UniProtKB-SubCell"/>
</dbReference>
<feature type="transmembrane region" description="Helical" evidence="5">
    <location>
        <begin position="400"/>
        <end position="422"/>
    </location>
</feature>
<feature type="transmembrane region" description="Helical" evidence="5">
    <location>
        <begin position="297"/>
        <end position="315"/>
    </location>
</feature>
<feature type="transmembrane region" description="Helical" evidence="5">
    <location>
        <begin position="236"/>
        <end position="257"/>
    </location>
</feature>
<dbReference type="InterPro" id="IPR001750">
    <property type="entry name" value="ND/Mrp_TM"/>
</dbReference>
<dbReference type="GO" id="GO:0042773">
    <property type="term" value="P:ATP synthesis coupled electron transport"/>
    <property type="evidence" value="ECO:0007669"/>
    <property type="project" value="InterPro"/>
</dbReference>
<dbReference type="EC" id="7.1.1.-" evidence="5"/>
<feature type="transmembrane region" description="Helical" evidence="5">
    <location>
        <begin position="158"/>
        <end position="177"/>
    </location>
</feature>
<proteinExistence type="inferred from homology"/>
<dbReference type="GO" id="GO:0050136">
    <property type="term" value="F:NADH dehydrogenase (quinone) (non-electrogenic) activity"/>
    <property type="evidence" value="ECO:0007669"/>
    <property type="project" value="UniProtKB-UniRule"/>
</dbReference>
<feature type="transmembrane region" description="Helical" evidence="5">
    <location>
        <begin position="6"/>
        <end position="28"/>
    </location>
</feature>
<comment type="similarity">
    <text evidence="5">Belongs to the complex I subunit 2 family.</text>
</comment>
<keyword evidence="2 5" id="KW-0812">Transmembrane</keyword>
<organism evidence="8 9">
    <name type="scientific">Candidatus Azoamicus ciliaticola</name>
    <dbReference type="NCBI Taxonomy" id="2652803"/>
    <lineage>
        <taxon>Bacteria</taxon>
        <taxon>Pseudomonadati</taxon>
        <taxon>Pseudomonadota</taxon>
        <taxon>Gammaproteobacteria</taxon>
        <taxon>Candidatus Azoamicaceae</taxon>
        <taxon>Candidatus Azoamicus</taxon>
    </lineage>
</organism>
<keyword evidence="5" id="KW-1278">Translocase</keyword>
<dbReference type="AlphaFoldDB" id="A0A6J5JY53"/>
<keyword evidence="5" id="KW-0830">Ubiquinone</keyword>
<dbReference type="GO" id="GO:0048038">
    <property type="term" value="F:quinone binding"/>
    <property type="evidence" value="ECO:0007669"/>
    <property type="project" value="UniProtKB-KW"/>
</dbReference>
<dbReference type="KEGG" id="acil:ESZ_00336"/>
<comment type="subunit">
    <text evidence="5">NDH-1 is composed of 14 different subunits. Subunits NuoA, H, J, K, L, M, N constitute the membrane sector of the complex.</text>
</comment>
<keyword evidence="4 5" id="KW-0472">Membrane</keyword>
<comment type="subcellular location">
    <subcellularLocation>
        <location evidence="5">Cell membrane</location>
        <topology evidence="5">Multi-pass membrane protein</topology>
    </subcellularLocation>
    <subcellularLocation>
        <location evidence="1">Endomembrane system</location>
        <topology evidence="1">Multi-pass membrane protein</topology>
    </subcellularLocation>
    <subcellularLocation>
        <location evidence="6">Membrane</location>
        <topology evidence="6">Multi-pass membrane protein</topology>
    </subcellularLocation>
</comment>
<dbReference type="RefSeq" id="WP_176605045.1">
    <property type="nucleotide sequence ID" value="NZ_LR794158.1"/>
</dbReference>
<keyword evidence="8" id="KW-0560">Oxidoreductase</keyword>
<dbReference type="NCBIfam" id="TIGR01770">
    <property type="entry name" value="NDH_I_N"/>
    <property type="match status" value="1"/>
</dbReference>
<dbReference type="Proteomes" id="UP000509549">
    <property type="component" value="Chromosome"/>
</dbReference>
<keyword evidence="9" id="KW-1185">Reference proteome</keyword>
<feature type="domain" description="NADH:quinone oxidoreductase/Mrp antiporter transmembrane" evidence="7">
    <location>
        <begin position="122"/>
        <end position="416"/>
    </location>
</feature>
<evidence type="ECO:0000256" key="3">
    <source>
        <dbReference type="ARBA" id="ARBA00022989"/>
    </source>
</evidence>
<feature type="transmembrane region" description="Helical" evidence="5">
    <location>
        <begin position="67"/>
        <end position="91"/>
    </location>
</feature>
<feature type="transmembrane region" description="Helical" evidence="5">
    <location>
        <begin position="269"/>
        <end position="290"/>
    </location>
</feature>
<keyword evidence="5" id="KW-1003">Cell membrane</keyword>
<dbReference type="PANTHER" id="PTHR22773">
    <property type="entry name" value="NADH DEHYDROGENASE"/>
    <property type="match status" value="1"/>
</dbReference>
<keyword evidence="5" id="KW-0874">Quinone</keyword>
<feature type="transmembrane region" description="Helical" evidence="5">
    <location>
        <begin position="354"/>
        <end position="380"/>
    </location>
</feature>
<comment type="function">
    <text evidence="5">NDH-1 shuttles electrons from NADH, via FMN and iron-sulfur (Fe-S) centers, to quinones in the respiratory chain. The immediate electron acceptor for the enzyme in this species is believed to be ubiquinone. Couples the redox reaction to proton translocation (for every two electrons transferred, four hydrogen ions are translocated across the cytoplasmic membrane), and thus conserves the redox energy in a proton gradient.</text>
</comment>
<evidence type="ECO:0000313" key="9">
    <source>
        <dbReference type="Proteomes" id="UP000509549"/>
    </source>
</evidence>
<keyword evidence="5" id="KW-0520">NAD</keyword>
<comment type="catalytic activity">
    <reaction evidence="5">
        <text>a quinone + NADH + 5 H(+)(in) = a quinol + NAD(+) + 4 H(+)(out)</text>
        <dbReference type="Rhea" id="RHEA:57888"/>
        <dbReference type="ChEBI" id="CHEBI:15378"/>
        <dbReference type="ChEBI" id="CHEBI:24646"/>
        <dbReference type="ChEBI" id="CHEBI:57540"/>
        <dbReference type="ChEBI" id="CHEBI:57945"/>
        <dbReference type="ChEBI" id="CHEBI:132124"/>
    </reaction>
</comment>
<feature type="transmembrane region" description="Helical" evidence="5">
    <location>
        <begin position="321"/>
        <end position="342"/>
    </location>
</feature>
<feature type="transmembrane region" description="Helical" evidence="5">
    <location>
        <begin position="103"/>
        <end position="120"/>
    </location>
</feature>
<dbReference type="PRINTS" id="PR01434">
    <property type="entry name" value="NADHDHGNASE5"/>
</dbReference>
<gene>
    <name evidence="5 8" type="primary">nuoN</name>
    <name evidence="8" type="ORF">ESZ_00336</name>
</gene>
<dbReference type="GO" id="GO:0008137">
    <property type="term" value="F:NADH dehydrogenase (ubiquinone) activity"/>
    <property type="evidence" value="ECO:0007669"/>
    <property type="project" value="InterPro"/>
</dbReference>
<feature type="transmembrane region" description="Helical" evidence="5">
    <location>
        <begin position="442"/>
        <end position="467"/>
    </location>
</feature>
<reference evidence="8 9" key="1">
    <citation type="submission" date="2020-04" db="EMBL/GenBank/DDBJ databases">
        <authorList>
            <person name="Graf S J."/>
        </authorList>
    </citation>
    <scope>NUCLEOTIDE SEQUENCE [LARGE SCALE GENOMIC DNA]</scope>
    <source>
        <strain evidence="8">1</strain>
    </source>
</reference>
<feature type="transmembrane region" description="Helical" evidence="5">
    <location>
        <begin position="35"/>
        <end position="55"/>
    </location>
</feature>
<sequence>MYSGVIFILPELVIAVMACFILIFDLFVSSNKRYIIYYLAQGSFLFILFILSYSMKVPKCILFDGAFVFDSFSIFLKFLLILIAFFVFLYSKKYLFLIDLFKSEYFVLCLLSILGMMILISSGDFITFYLGLELLSLPLYSLIIMNKNYISSEAAMKFFIMGSIASGLFLFGVSMVYGLTGLIELKGINYLITEGDIFSQIGILYGLVFIFAGLVFKFGAVPFHMWVPDVYEGSPIPVTLFIGTVPKIAALGMAYRLLSDTFSYVTNEIEFLCIISGVLSLFVGNIFALTQSNIKRLLGYSAIAHVGFIFFAFVGSNSNNFSIAMFYVFVYVFSSLGAFGVVMALSSKLKEAQFIFNFNGVGLIYPVFGIVMAIFLFSLAGIPPTAGFYAKFFVLKNLISYGYIELVIFILLLSVIGAYYYLKIIKAMFFNVSDNGVEILGVSNFAFLLILLNGAFILYVGMFPSYILQLCSL</sequence>
<dbReference type="GO" id="GO:0012505">
    <property type="term" value="C:endomembrane system"/>
    <property type="evidence" value="ECO:0007669"/>
    <property type="project" value="UniProtKB-SubCell"/>
</dbReference>
<keyword evidence="3 5" id="KW-1133">Transmembrane helix</keyword>
<feature type="transmembrane region" description="Helical" evidence="5">
    <location>
        <begin position="197"/>
        <end position="216"/>
    </location>
</feature>
<dbReference type="HAMAP" id="MF_00445">
    <property type="entry name" value="NDH1_NuoN_1"/>
    <property type="match status" value="1"/>
</dbReference>
<evidence type="ECO:0000256" key="2">
    <source>
        <dbReference type="ARBA" id="ARBA00022692"/>
    </source>
</evidence>
<dbReference type="InterPro" id="IPR010096">
    <property type="entry name" value="NADH-Q_OxRdtase_suN/2"/>
</dbReference>
<evidence type="ECO:0000256" key="1">
    <source>
        <dbReference type="ARBA" id="ARBA00004127"/>
    </source>
</evidence>
<keyword evidence="5" id="KW-0813">Transport</keyword>
<evidence type="ECO:0000256" key="6">
    <source>
        <dbReference type="RuleBase" id="RU000320"/>
    </source>
</evidence>
<evidence type="ECO:0000313" key="8">
    <source>
        <dbReference type="EMBL" id="CAB3976521.1"/>
    </source>
</evidence>
<name>A0A6J5JY53_9GAMM</name>